<dbReference type="Gene3D" id="3.30.365.10">
    <property type="entry name" value="Aldehyde oxidase/xanthine dehydrogenase, molybdopterin binding domain"/>
    <property type="match status" value="4"/>
</dbReference>
<comment type="cofactor">
    <cofactor evidence="1">
        <name>Mo-molybdopterin</name>
        <dbReference type="ChEBI" id="CHEBI:71302"/>
    </cofactor>
</comment>
<proteinExistence type="inferred from homology"/>
<evidence type="ECO:0000256" key="1">
    <source>
        <dbReference type="ARBA" id="ARBA00001924"/>
    </source>
</evidence>
<gene>
    <name evidence="12" type="primary">xdhB</name>
    <name evidence="12" type="ORF">CHT98_25760</name>
</gene>
<keyword evidence="8" id="KW-0411">Iron-sulfur</keyword>
<protein>
    <submittedName>
        <fullName evidence="12">Xanthine dehydrogenase molybdopterin binding subunit</fullName>
    </submittedName>
</protein>
<dbReference type="Pfam" id="PF01315">
    <property type="entry name" value="Ald_Xan_dh_C"/>
    <property type="match status" value="1"/>
</dbReference>
<evidence type="ECO:0000256" key="3">
    <source>
        <dbReference type="ARBA" id="ARBA00006849"/>
    </source>
</evidence>
<name>A0A235H6M5_AZOBR</name>
<keyword evidence="6" id="KW-0560">Oxidoreductase</keyword>
<evidence type="ECO:0000256" key="4">
    <source>
        <dbReference type="ARBA" id="ARBA00022714"/>
    </source>
</evidence>
<dbReference type="Proteomes" id="UP000215367">
    <property type="component" value="Unassembled WGS sequence"/>
</dbReference>
<comment type="cofactor">
    <cofactor evidence="2">
        <name>FAD</name>
        <dbReference type="ChEBI" id="CHEBI:57692"/>
    </cofactor>
</comment>
<reference evidence="12 13" key="1">
    <citation type="submission" date="2017-07" db="EMBL/GenBank/DDBJ databases">
        <title>Whole genome sequence of Azospirillum brasilense 2A1, a potential biofertilizer strain.</title>
        <authorList>
            <person name="Fontana C.A."/>
            <person name="Toffoli L.M."/>
            <person name="Salazar S.M."/>
            <person name="Puglisi E."/>
            <person name="Pedraza R."/>
            <person name="Bassi D."/>
            <person name="Cocconcelli P.S."/>
        </authorList>
    </citation>
    <scope>NUCLEOTIDE SEQUENCE [LARGE SCALE GENOMIC DNA]</scope>
    <source>
        <strain evidence="12 13">2A1</strain>
    </source>
</reference>
<evidence type="ECO:0000313" key="13">
    <source>
        <dbReference type="Proteomes" id="UP000215367"/>
    </source>
</evidence>
<dbReference type="AlphaFoldDB" id="A0A235H6M5"/>
<evidence type="ECO:0000256" key="2">
    <source>
        <dbReference type="ARBA" id="ARBA00001974"/>
    </source>
</evidence>
<dbReference type="InterPro" id="IPR046867">
    <property type="entry name" value="AldOxase/xan_DH_MoCoBD2"/>
</dbReference>
<dbReference type="InterPro" id="IPR008274">
    <property type="entry name" value="AldOxase/xan_DH_MoCoBD1"/>
</dbReference>
<dbReference type="SMART" id="SM01008">
    <property type="entry name" value="Ald_Xan_dh_C"/>
    <property type="match status" value="1"/>
</dbReference>
<dbReference type="InterPro" id="IPR016208">
    <property type="entry name" value="Ald_Oxase/xanthine_DH-like"/>
</dbReference>
<dbReference type="PANTHER" id="PTHR45444">
    <property type="entry name" value="XANTHINE DEHYDROGENASE"/>
    <property type="match status" value="1"/>
</dbReference>
<evidence type="ECO:0000259" key="11">
    <source>
        <dbReference type="SMART" id="SM01008"/>
    </source>
</evidence>
<evidence type="ECO:0000313" key="12">
    <source>
        <dbReference type="EMBL" id="OYD81458.1"/>
    </source>
</evidence>
<comment type="caution">
    <text evidence="12">The sequence shown here is derived from an EMBL/GenBank/DDBJ whole genome shotgun (WGS) entry which is preliminary data.</text>
</comment>
<dbReference type="GO" id="GO:0051537">
    <property type="term" value="F:2 iron, 2 sulfur cluster binding"/>
    <property type="evidence" value="ECO:0007669"/>
    <property type="project" value="UniProtKB-KW"/>
</dbReference>
<dbReference type="InterPro" id="IPR014309">
    <property type="entry name" value="Xanthine_DH_Mopterin-bd_su"/>
</dbReference>
<dbReference type="Pfam" id="PF02738">
    <property type="entry name" value="MoCoBD_1"/>
    <property type="match status" value="1"/>
</dbReference>
<dbReference type="EMBL" id="NOWT01000033">
    <property type="protein sequence ID" value="OYD81458.1"/>
    <property type="molecule type" value="Genomic_DNA"/>
</dbReference>
<dbReference type="PANTHER" id="PTHR45444:SF3">
    <property type="entry name" value="XANTHINE DEHYDROGENASE"/>
    <property type="match status" value="1"/>
</dbReference>
<keyword evidence="7" id="KW-0408">Iron</keyword>
<keyword evidence="4" id="KW-0001">2Fe-2S</keyword>
<dbReference type="GO" id="GO:0005506">
    <property type="term" value="F:iron ion binding"/>
    <property type="evidence" value="ECO:0007669"/>
    <property type="project" value="InterPro"/>
</dbReference>
<feature type="domain" description="Aldehyde oxidase/xanthine dehydrogenase a/b hammerhead" evidence="11">
    <location>
        <begin position="35"/>
        <end position="142"/>
    </location>
</feature>
<organism evidence="12 13">
    <name type="scientific">Azospirillum brasilense</name>
    <dbReference type="NCBI Taxonomy" id="192"/>
    <lineage>
        <taxon>Bacteria</taxon>
        <taxon>Pseudomonadati</taxon>
        <taxon>Pseudomonadota</taxon>
        <taxon>Alphaproteobacteria</taxon>
        <taxon>Rhodospirillales</taxon>
        <taxon>Azospirillaceae</taxon>
        <taxon>Azospirillum</taxon>
    </lineage>
</organism>
<keyword evidence="5" id="KW-0479">Metal-binding</keyword>
<dbReference type="InterPro" id="IPR036856">
    <property type="entry name" value="Ald_Oxase/Xan_DH_a/b_sf"/>
</dbReference>
<dbReference type="Gene3D" id="3.90.1170.50">
    <property type="entry name" value="Aldehyde oxidase/xanthine dehydrogenase, a/b hammerhead"/>
    <property type="match status" value="1"/>
</dbReference>
<evidence type="ECO:0000256" key="8">
    <source>
        <dbReference type="ARBA" id="ARBA00023014"/>
    </source>
</evidence>
<comment type="cofactor">
    <cofactor evidence="9">
        <name>[2Fe-2S] cluster</name>
        <dbReference type="ChEBI" id="CHEBI:190135"/>
    </cofactor>
</comment>
<dbReference type="InterPro" id="IPR037165">
    <property type="entry name" value="AldOxase/xan_DH_Mopterin-bd_sf"/>
</dbReference>
<dbReference type="RefSeq" id="WP_094306275.1">
    <property type="nucleotide sequence ID" value="NZ_NOWT01000033.1"/>
</dbReference>
<dbReference type="FunFam" id="3.30.365.10:FF:000002">
    <property type="entry name" value="Xanthine dehydrogenase oxidase"/>
    <property type="match status" value="1"/>
</dbReference>
<evidence type="ECO:0000256" key="5">
    <source>
        <dbReference type="ARBA" id="ARBA00022723"/>
    </source>
</evidence>
<dbReference type="Pfam" id="PF20256">
    <property type="entry name" value="MoCoBD_2"/>
    <property type="match status" value="1"/>
</dbReference>
<evidence type="ECO:0000256" key="7">
    <source>
        <dbReference type="ARBA" id="ARBA00023004"/>
    </source>
</evidence>
<dbReference type="SUPFAM" id="SSF54665">
    <property type="entry name" value="CO dehydrogenase molybdoprotein N-domain-like"/>
    <property type="match status" value="1"/>
</dbReference>
<comment type="cofactor">
    <cofactor evidence="10">
        <name>Mo-molybdopterin cytosine dinucleotide</name>
        <dbReference type="ChEBI" id="CHEBI:71308"/>
    </cofactor>
</comment>
<dbReference type="GO" id="GO:0030151">
    <property type="term" value="F:molybdenum ion binding"/>
    <property type="evidence" value="ECO:0007669"/>
    <property type="project" value="InterPro"/>
</dbReference>
<dbReference type="GO" id="GO:0016491">
    <property type="term" value="F:oxidoreductase activity"/>
    <property type="evidence" value="ECO:0007669"/>
    <property type="project" value="UniProtKB-KW"/>
</dbReference>
<evidence type="ECO:0000256" key="6">
    <source>
        <dbReference type="ARBA" id="ARBA00023002"/>
    </source>
</evidence>
<dbReference type="SUPFAM" id="SSF56003">
    <property type="entry name" value="Molybdenum cofactor-binding domain"/>
    <property type="match status" value="1"/>
</dbReference>
<dbReference type="InterPro" id="IPR000674">
    <property type="entry name" value="Ald_Oxase/Xan_DH_a/b"/>
</dbReference>
<sequence>MADGGTIAQKEGAIHPIRGGVHRGIEHESARKHVMGAAAYTDDIPELPGTLHVAVRLSERAHARILGMDLSRAKQAPGVHAVLTYADIPGDGDIGTIQRGDPILADELVEYAGQAVVAVAAETLLQARAAARLVEIYYEDLPAVLTAEAALDKGSFVSPPLTFRRGDAAAVVAGAPHRLTGTLEVGGQDHFYLEGHIAYAIPKEDGDLLVHSSTQHPAEVQHAVAQVLGRPMHGIAVECRRMGGGFGGKESQPAQIAAIAGLLANATKRPAKFRLDRDDDMLMTGKRHDFFVRYDVGFDAEGRIQGLEMDLAGRCGMSLDLSNGVVDRAMFHADNAYYLPAARVTGHRCKTNTVSNTAFRGFGGPQGVIAIEHVVDEIARSLGKDPLDVRRANLYGGPGRDTTHYGMPVEEPEILAELMDRIERDGDYRRRRAEIDAFNARSPVLKKGLAVTPVKFGISFTVKHLNQAAALVHVYTDGSIQVNHGGTEMGQGIHTKMAQIAAQEFQIDVERVRVTASATDKVPNAPPTAASAGTDLNGMAVRIAVGTIRDRLVAFLAQHCHTTPDKVEFRDNAVFAGNHAMTFAEVAKLAYLNRVSLSSTGHYATPKIWWDREKCEGRPFFYFSCGVAVTEALIDTLTGEYTFPRADVLHDCSGSINPAIDLGQVEGAFVQGLGWVTSEELWWDGEGRLRTHAPSTYKIPTSRSLPEDFRVALYTDRPNREDTVFRSKAIGEPPLMLGISAWLALKDAVAAVGGHRLPVRLDAPATPERVLLAVEDVKAQKLKAGMGSTGG</sequence>
<dbReference type="NCBIfam" id="TIGR02965">
    <property type="entry name" value="xanthine_xdhB"/>
    <property type="match status" value="1"/>
</dbReference>
<evidence type="ECO:0000256" key="9">
    <source>
        <dbReference type="ARBA" id="ARBA00034078"/>
    </source>
</evidence>
<dbReference type="FunFam" id="3.30.365.10:FF:000001">
    <property type="entry name" value="Xanthine dehydrogenase oxidase"/>
    <property type="match status" value="1"/>
</dbReference>
<accession>A0A235H6M5</accession>
<comment type="similarity">
    <text evidence="3">Belongs to the xanthine dehydrogenase family.</text>
</comment>
<evidence type="ECO:0000256" key="10">
    <source>
        <dbReference type="ARBA" id="ARBA00053029"/>
    </source>
</evidence>